<evidence type="ECO:0000256" key="10">
    <source>
        <dbReference type="ARBA" id="ARBA00030722"/>
    </source>
</evidence>
<feature type="compositionally biased region" description="Polar residues" evidence="11">
    <location>
        <begin position="185"/>
        <end position="207"/>
    </location>
</feature>
<evidence type="ECO:0000256" key="11">
    <source>
        <dbReference type="SAM" id="MobiDB-lite"/>
    </source>
</evidence>
<feature type="region of interest" description="Disordered" evidence="11">
    <location>
        <begin position="223"/>
        <end position="267"/>
    </location>
</feature>
<proteinExistence type="predicted"/>
<feature type="compositionally biased region" description="Polar residues" evidence="11">
    <location>
        <begin position="41"/>
        <end position="50"/>
    </location>
</feature>
<sequence>MTSSGPALGARASNDDGGGGGGVQSLKARGKVEEVGWRRGSSATEDTVSDLTVYRATPQEMEKRRENSRSSNETRPWSRGSGSHNAMVTREVLSPWRDIHDVLSKSDQTLVDARGAFGERLFRHTGFPAVTRAPGMTSYDPLLASPPPCRTQLSLLSESVMATRALNDIGSEAEHHWKGSHDPRSIQSNEDLDVTPTSQPNPHGAALNNTEAVQRVASRLCQGESKEDGGSLPANNDHTLPQKDSRDNSNNSSIDSSNSRKHSNFEDPELASKVHQLLSRLEIAVKECGRTDMGVSESPASVSPDARDLESLSPKSLSPWVYAEAALRNLEKVTSLLTETRSEVSRLREERSLLLAITAEMMSTRDDIALLQVRLQHHVVSVEEEMMTVRHTLASLSSSSPGTTGKSAQVLTQQLSQKNAERDKQEAAARSSLLQQVEQLSLQQAAAWGRLQQLQQQQLPTTGAVSPPISPIPPLLPRPSLSTPSPEGSTLSGSQQRLQQVSMELPDLRKPRIHTQVDVGPGVISDTVSHRADNKDGGGWFALSHAVV</sequence>
<evidence type="ECO:0000256" key="6">
    <source>
        <dbReference type="ARBA" id="ARBA00022776"/>
    </source>
</evidence>
<evidence type="ECO:0000256" key="4">
    <source>
        <dbReference type="ARBA" id="ARBA00022490"/>
    </source>
</evidence>
<organism evidence="12 13">
    <name type="scientific">Petromyzon marinus</name>
    <name type="common">Sea lamprey</name>
    <dbReference type="NCBI Taxonomy" id="7757"/>
    <lineage>
        <taxon>Eukaryota</taxon>
        <taxon>Metazoa</taxon>
        <taxon>Chordata</taxon>
        <taxon>Craniata</taxon>
        <taxon>Vertebrata</taxon>
        <taxon>Cyclostomata</taxon>
        <taxon>Hyperoartia</taxon>
        <taxon>Petromyzontiformes</taxon>
        <taxon>Petromyzontidae</taxon>
        <taxon>Petromyzon</taxon>
    </lineage>
</organism>
<keyword evidence="9" id="KW-0131">Cell cycle</keyword>
<feature type="compositionally biased region" description="Low complexity" evidence="11">
    <location>
        <begin position="248"/>
        <end position="257"/>
    </location>
</feature>
<feature type="region of interest" description="Disordered" evidence="11">
    <location>
        <begin position="174"/>
        <end position="207"/>
    </location>
</feature>
<evidence type="ECO:0000256" key="3">
    <source>
        <dbReference type="ARBA" id="ARBA00018313"/>
    </source>
</evidence>
<dbReference type="PANTHER" id="PTHR31167:SF3">
    <property type="entry name" value="SPINDLE AND CENTRIOLE-ASSOCIATED PROTEIN 1"/>
    <property type="match status" value="1"/>
</dbReference>
<evidence type="ECO:0000313" key="13">
    <source>
        <dbReference type="RefSeq" id="XP_032802307.1"/>
    </source>
</evidence>
<dbReference type="GO" id="GO:0051301">
    <property type="term" value="P:cell division"/>
    <property type="evidence" value="ECO:0007669"/>
    <property type="project" value="UniProtKB-KW"/>
</dbReference>
<evidence type="ECO:0000256" key="1">
    <source>
        <dbReference type="ARBA" id="ARBA00004114"/>
    </source>
</evidence>
<feature type="compositionally biased region" description="Polar residues" evidence="11">
    <location>
        <begin position="487"/>
        <end position="497"/>
    </location>
</feature>
<keyword evidence="7" id="KW-0175">Coiled coil</keyword>
<evidence type="ECO:0000256" key="2">
    <source>
        <dbReference type="ARBA" id="ARBA00004186"/>
    </source>
</evidence>
<keyword evidence="6" id="KW-0498">Mitosis</keyword>
<protein>
    <recommendedName>
        <fullName evidence="3">Spindle and centriole-associated protein 1</fullName>
    </recommendedName>
    <alternativeName>
        <fullName evidence="10">Coiled-coil domain-containing protein 52</fullName>
    </alternativeName>
</protein>
<dbReference type="AlphaFoldDB" id="A0AAJ7SPT3"/>
<dbReference type="GO" id="GO:0005813">
    <property type="term" value="C:centrosome"/>
    <property type="evidence" value="ECO:0007669"/>
    <property type="project" value="TreeGrafter"/>
</dbReference>
<dbReference type="InterPro" id="IPR031387">
    <property type="entry name" value="SPICE1"/>
</dbReference>
<dbReference type="RefSeq" id="XP_032802307.1">
    <property type="nucleotide sequence ID" value="XM_032946416.1"/>
</dbReference>
<dbReference type="GO" id="GO:0051310">
    <property type="term" value="P:metaphase chromosome alignment"/>
    <property type="evidence" value="ECO:0007669"/>
    <property type="project" value="TreeGrafter"/>
</dbReference>
<feature type="compositionally biased region" description="Pro residues" evidence="11">
    <location>
        <begin position="468"/>
        <end position="477"/>
    </location>
</feature>
<dbReference type="GO" id="GO:0046599">
    <property type="term" value="P:regulation of centriole replication"/>
    <property type="evidence" value="ECO:0007669"/>
    <property type="project" value="TreeGrafter"/>
</dbReference>
<keyword evidence="12" id="KW-1185">Reference proteome</keyword>
<feature type="region of interest" description="Disordered" evidence="11">
    <location>
        <begin position="459"/>
        <end position="497"/>
    </location>
</feature>
<evidence type="ECO:0000256" key="8">
    <source>
        <dbReference type="ARBA" id="ARBA00023212"/>
    </source>
</evidence>
<dbReference type="Pfam" id="PF15678">
    <property type="entry name" value="SPICE"/>
    <property type="match status" value="1"/>
</dbReference>
<name>A0AAJ7SPT3_PETMA</name>
<evidence type="ECO:0000256" key="5">
    <source>
        <dbReference type="ARBA" id="ARBA00022618"/>
    </source>
</evidence>
<reference evidence="13" key="1">
    <citation type="submission" date="2025-08" db="UniProtKB">
        <authorList>
            <consortium name="RefSeq"/>
        </authorList>
    </citation>
    <scope>IDENTIFICATION</scope>
    <source>
        <tissue evidence="13">Sperm</tissue>
    </source>
</reference>
<dbReference type="GO" id="GO:0005819">
    <property type="term" value="C:spindle"/>
    <property type="evidence" value="ECO:0007669"/>
    <property type="project" value="UniProtKB-SubCell"/>
</dbReference>
<dbReference type="Proteomes" id="UP001318040">
    <property type="component" value="Chromosome 1"/>
</dbReference>
<evidence type="ECO:0000313" key="12">
    <source>
        <dbReference type="Proteomes" id="UP001318040"/>
    </source>
</evidence>
<feature type="region of interest" description="Disordered" evidence="11">
    <location>
        <begin position="1"/>
        <end position="85"/>
    </location>
</feature>
<comment type="subcellular location">
    <subcellularLocation>
        <location evidence="1">Cytoplasm</location>
        <location evidence="1">Cytoskeleton</location>
        <location evidence="1">Microtubule organizing center</location>
        <location evidence="1">Centrosome</location>
        <location evidence="1">Centriole</location>
    </subcellularLocation>
    <subcellularLocation>
        <location evidence="2">Cytoplasm</location>
        <location evidence="2">Cytoskeleton</location>
        <location evidence="2">Spindle</location>
    </subcellularLocation>
</comment>
<dbReference type="PANTHER" id="PTHR31167">
    <property type="entry name" value="SPINDLE AND CENTRIOLE ASSOCIATED PROTEIN 1 SPICE1"/>
    <property type="match status" value="1"/>
</dbReference>
<feature type="region of interest" description="Disordered" evidence="11">
    <location>
        <begin position="395"/>
        <end position="427"/>
    </location>
</feature>
<feature type="compositionally biased region" description="Basic and acidic residues" evidence="11">
    <location>
        <begin position="174"/>
        <end position="184"/>
    </location>
</feature>
<keyword evidence="8" id="KW-0206">Cytoskeleton</keyword>
<dbReference type="GO" id="GO:0090307">
    <property type="term" value="P:mitotic spindle assembly"/>
    <property type="evidence" value="ECO:0007669"/>
    <property type="project" value="InterPro"/>
</dbReference>
<dbReference type="GO" id="GO:0005814">
    <property type="term" value="C:centriole"/>
    <property type="evidence" value="ECO:0007669"/>
    <property type="project" value="UniProtKB-SubCell"/>
</dbReference>
<accession>A0AAJ7SPT3</accession>
<dbReference type="KEGG" id="pmrn:116938786"/>
<feature type="region of interest" description="Disordered" evidence="11">
    <location>
        <begin position="292"/>
        <end position="311"/>
    </location>
</feature>
<keyword evidence="5" id="KW-0132">Cell division</keyword>
<gene>
    <name evidence="13" type="primary">SPICE1</name>
</gene>
<evidence type="ECO:0000256" key="9">
    <source>
        <dbReference type="ARBA" id="ARBA00023306"/>
    </source>
</evidence>
<keyword evidence="4" id="KW-0963">Cytoplasm</keyword>
<feature type="compositionally biased region" description="Polar residues" evidence="11">
    <location>
        <begin position="395"/>
        <end position="418"/>
    </location>
</feature>
<dbReference type="CTD" id="152185"/>
<evidence type="ECO:0000256" key="7">
    <source>
        <dbReference type="ARBA" id="ARBA00023054"/>
    </source>
</evidence>